<keyword evidence="3" id="KW-0378">Hydrolase</keyword>
<proteinExistence type="predicted"/>
<reference evidence="3 4" key="1">
    <citation type="submission" date="2019-02" db="EMBL/GenBank/DDBJ databases">
        <title>Deep-cultivation of Planctomycetes and their phenomic and genomic characterization uncovers novel biology.</title>
        <authorList>
            <person name="Wiegand S."/>
            <person name="Jogler M."/>
            <person name="Boedeker C."/>
            <person name="Pinto D."/>
            <person name="Vollmers J."/>
            <person name="Rivas-Marin E."/>
            <person name="Kohn T."/>
            <person name="Peeters S.H."/>
            <person name="Heuer A."/>
            <person name="Rast P."/>
            <person name="Oberbeckmann S."/>
            <person name="Bunk B."/>
            <person name="Jeske O."/>
            <person name="Meyerdierks A."/>
            <person name="Storesund J.E."/>
            <person name="Kallscheuer N."/>
            <person name="Luecker S."/>
            <person name="Lage O.M."/>
            <person name="Pohl T."/>
            <person name="Merkel B.J."/>
            <person name="Hornburger P."/>
            <person name="Mueller R.-W."/>
            <person name="Bruemmer F."/>
            <person name="Labrenz M."/>
            <person name="Spormann A.M."/>
            <person name="Op Den Camp H."/>
            <person name="Overmann J."/>
            <person name="Amann R."/>
            <person name="Jetten M.S.M."/>
            <person name="Mascher T."/>
            <person name="Medema M.H."/>
            <person name="Devos D.P."/>
            <person name="Kaster A.-K."/>
            <person name="Ovreas L."/>
            <person name="Rohde M."/>
            <person name="Galperin M.Y."/>
            <person name="Jogler C."/>
        </authorList>
    </citation>
    <scope>NUCLEOTIDE SEQUENCE [LARGE SCALE GENOMIC DNA]</scope>
    <source>
        <strain evidence="3 4">Pla123a</strain>
    </source>
</reference>
<evidence type="ECO:0000256" key="1">
    <source>
        <dbReference type="SAM" id="Phobius"/>
    </source>
</evidence>
<feature type="transmembrane region" description="Helical" evidence="1">
    <location>
        <begin position="329"/>
        <end position="348"/>
    </location>
</feature>
<comment type="caution">
    <text evidence="3">The sequence shown here is derived from an EMBL/GenBank/DDBJ whole genome shotgun (WGS) entry which is preliminary data.</text>
</comment>
<dbReference type="GO" id="GO:0008889">
    <property type="term" value="F:glycerophosphodiester phosphodiesterase activity"/>
    <property type="evidence" value="ECO:0007669"/>
    <property type="project" value="UniProtKB-EC"/>
</dbReference>
<dbReference type="InterPro" id="IPR017946">
    <property type="entry name" value="PLC-like_Pdiesterase_TIM-brl"/>
</dbReference>
<keyword evidence="1" id="KW-1133">Transmembrane helix</keyword>
<dbReference type="Proteomes" id="UP000318478">
    <property type="component" value="Unassembled WGS sequence"/>
</dbReference>
<organism evidence="3 4">
    <name type="scientific">Posidoniimonas polymericola</name>
    <dbReference type="NCBI Taxonomy" id="2528002"/>
    <lineage>
        <taxon>Bacteria</taxon>
        <taxon>Pseudomonadati</taxon>
        <taxon>Planctomycetota</taxon>
        <taxon>Planctomycetia</taxon>
        <taxon>Pirellulales</taxon>
        <taxon>Lacipirellulaceae</taxon>
        <taxon>Posidoniimonas</taxon>
    </lineage>
</organism>
<gene>
    <name evidence="3" type="primary">ugpQ_2</name>
    <name evidence="3" type="ORF">Pla123a_32430</name>
</gene>
<feature type="domain" description="GP-PDE" evidence="2">
    <location>
        <begin position="357"/>
        <end position="587"/>
    </location>
</feature>
<evidence type="ECO:0000313" key="3">
    <source>
        <dbReference type="EMBL" id="TWT74420.1"/>
    </source>
</evidence>
<dbReference type="Pfam" id="PF03009">
    <property type="entry name" value="GDPD"/>
    <property type="match status" value="1"/>
</dbReference>
<accession>A0A5C5YGB9</accession>
<feature type="transmembrane region" description="Helical" evidence="1">
    <location>
        <begin position="263"/>
        <end position="296"/>
    </location>
</feature>
<evidence type="ECO:0000313" key="4">
    <source>
        <dbReference type="Proteomes" id="UP000318478"/>
    </source>
</evidence>
<feature type="transmembrane region" description="Helical" evidence="1">
    <location>
        <begin position="31"/>
        <end position="55"/>
    </location>
</feature>
<dbReference type="InterPro" id="IPR030395">
    <property type="entry name" value="GP_PDE_dom"/>
</dbReference>
<dbReference type="EMBL" id="SJPO01000008">
    <property type="protein sequence ID" value="TWT74420.1"/>
    <property type="molecule type" value="Genomic_DNA"/>
</dbReference>
<dbReference type="RefSeq" id="WP_146588767.1">
    <property type="nucleotide sequence ID" value="NZ_SJPO01000008.1"/>
</dbReference>
<keyword evidence="4" id="KW-1185">Reference proteome</keyword>
<dbReference type="OrthoDB" id="238714at2"/>
<feature type="transmembrane region" description="Helical" evidence="1">
    <location>
        <begin position="130"/>
        <end position="152"/>
    </location>
</feature>
<dbReference type="Gene3D" id="3.20.20.190">
    <property type="entry name" value="Phosphatidylinositol (PI) phosphodiesterase"/>
    <property type="match status" value="1"/>
</dbReference>
<sequence>MDPRYRSLLADLLACWKQLVAADLAYKAVAFVLLTPTLALLFRLLLAVSGQAVLADVDILQFLIGPVGWACAILAGGVWLAILALEQAALLGVLASSRAAGETRRTMGAVEAIVFSARHAVSVLRVTMRIVGVTLLQATPLVAVVGLLYVSLLGEHDINFYLKEKPPVFLWAVGLAAVVMAALVAVLLRLVSHWLLALPLVLFEGTPPAAALPASAERTRGHRRAVLLRVGLWLVVSSLLSTLITGVVIAVGRSAAPWFQHNLSALLFVLGGLVIAWVVAGVVANLVSTILFAVVLLDAYTGLGAEPQWDAAKGDGGRSLAYRFTRGRVAAAGVIGVLLAAVVGAWLVQTIRVDDEVVVIAHRGAAARAPENTLASIGLAIEEGADFVEIDVQETADGQIVVLHDSDFMKVAGEPLKIWDANFDDLAGIDIGSSFAPEFHAERTPLLAEVLDLCDGRAKVLIELKYYGHDQQLEQRVLDLVAERGMQSQVQYMSLKLPGVEKLKSLDPDAAAGVLLSVSAGNLKNASADFWAMNAGFVTRRVVRTAHRSGLGVYVWTVNDPVTMSRMIGRGVDGLITDDPSLARAVIERRDDLGLAESLLLELADLFGIEPKVAEQ</sequence>
<dbReference type="PROSITE" id="PS51704">
    <property type="entry name" value="GP_PDE"/>
    <property type="match status" value="1"/>
</dbReference>
<protein>
    <submittedName>
        <fullName evidence="3">Glycerophosphoryl diester phosphodiesterase</fullName>
        <ecNumber evidence="3">3.1.4.46</ecNumber>
    </submittedName>
</protein>
<keyword evidence="1" id="KW-0472">Membrane</keyword>
<dbReference type="EC" id="3.1.4.46" evidence="3"/>
<feature type="transmembrane region" description="Helical" evidence="1">
    <location>
        <begin position="168"/>
        <end position="188"/>
    </location>
</feature>
<feature type="transmembrane region" description="Helical" evidence="1">
    <location>
        <begin position="226"/>
        <end position="251"/>
    </location>
</feature>
<dbReference type="AlphaFoldDB" id="A0A5C5YGB9"/>
<dbReference type="PANTHER" id="PTHR46211">
    <property type="entry name" value="GLYCEROPHOSPHORYL DIESTER PHOSPHODIESTERASE"/>
    <property type="match status" value="1"/>
</dbReference>
<dbReference type="GO" id="GO:0006629">
    <property type="term" value="P:lipid metabolic process"/>
    <property type="evidence" value="ECO:0007669"/>
    <property type="project" value="InterPro"/>
</dbReference>
<dbReference type="SUPFAM" id="SSF51695">
    <property type="entry name" value="PLC-like phosphodiesterases"/>
    <property type="match status" value="1"/>
</dbReference>
<name>A0A5C5YGB9_9BACT</name>
<feature type="transmembrane region" description="Helical" evidence="1">
    <location>
        <begin position="62"/>
        <end position="85"/>
    </location>
</feature>
<dbReference type="PANTHER" id="PTHR46211:SF8">
    <property type="entry name" value="PHOSPHODIESTERASE"/>
    <property type="match status" value="1"/>
</dbReference>
<evidence type="ECO:0000259" key="2">
    <source>
        <dbReference type="PROSITE" id="PS51704"/>
    </source>
</evidence>
<keyword evidence="1" id="KW-0812">Transmembrane</keyword>